<dbReference type="GO" id="GO:0004792">
    <property type="term" value="F:thiosulfate-cyanide sulfurtransferase activity"/>
    <property type="evidence" value="ECO:0007669"/>
    <property type="project" value="UniProtKB-EC"/>
</dbReference>
<feature type="domain" description="Rhodanese" evidence="4">
    <location>
        <begin position="54"/>
        <end position="162"/>
    </location>
</feature>
<dbReference type="PANTHER" id="PTHR11364">
    <property type="entry name" value="THIOSULFATE SULFERTANSFERASE"/>
    <property type="match status" value="1"/>
</dbReference>
<dbReference type="InterPro" id="IPR001763">
    <property type="entry name" value="Rhodanese-like_dom"/>
</dbReference>
<dbReference type="PROSITE" id="PS50206">
    <property type="entry name" value="RHODANESE_3"/>
    <property type="match status" value="3"/>
</dbReference>
<keyword evidence="3" id="KW-0732">Signal</keyword>
<evidence type="ECO:0000259" key="4">
    <source>
        <dbReference type="PROSITE" id="PS50206"/>
    </source>
</evidence>
<dbReference type="CDD" id="cd01449">
    <property type="entry name" value="TST_Repeat_2"/>
    <property type="match status" value="1"/>
</dbReference>
<dbReference type="PROSITE" id="PS00380">
    <property type="entry name" value="RHODANESE_1"/>
    <property type="match status" value="1"/>
</dbReference>
<dbReference type="PROSITE" id="PS51257">
    <property type="entry name" value="PROKAR_LIPOPROTEIN"/>
    <property type="match status" value="1"/>
</dbReference>
<dbReference type="Gene3D" id="3.40.250.10">
    <property type="entry name" value="Rhodanese-like domain"/>
    <property type="match status" value="3"/>
</dbReference>
<dbReference type="InterPro" id="IPR001307">
    <property type="entry name" value="Thiosulphate_STrfase_CS"/>
</dbReference>
<reference evidence="5 6" key="1">
    <citation type="submission" date="2015-12" db="EMBL/GenBank/DDBJ databases">
        <title>Draft genome sequence of the thermoanaerobe Thermotalea metallivorans, an isolate from the runoff channel of the Great Artesian Basin, Australia.</title>
        <authorList>
            <person name="Patel B.K."/>
        </authorList>
    </citation>
    <scope>NUCLEOTIDE SEQUENCE [LARGE SCALE GENOMIC DNA]</scope>
    <source>
        <strain evidence="5 6">B2-1</strain>
    </source>
</reference>
<feature type="domain" description="Rhodanese" evidence="4">
    <location>
        <begin position="185"/>
        <end position="292"/>
    </location>
</feature>
<feature type="domain" description="Rhodanese" evidence="4">
    <location>
        <begin position="326"/>
        <end position="447"/>
    </location>
</feature>
<dbReference type="PATRIC" id="fig|520762.4.peg.988"/>
<gene>
    <name evidence="5" type="primary">ynjE</name>
    <name evidence="5" type="ORF">AN619_08870</name>
</gene>
<dbReference type="EMBL" id="LOEE01000024">
    <property type="protein sequence ID" value="KXG76668.1"/>
    <property type="molecule type" value="Genomic_DNA"/>
</dbReference>
<dbReference type="SMART" id="SM00450">
    <property type="entry name" value="RHOD"/>
    <property type="match status" value="3"/>
</dbReference>
<feature type="chain" id="PRO_5038463323" evidence="3">
    <location>
        <begin position="23"/>
        <end position="454"/>
    </location>
</feature>
<dbReference type="EC" id="2.8.1.1" evidence="5"/>
<evidence type="ECO:0000313" key="6">
    <source>
        <dbReference type="Proteomes" id="UP000070456"/>
    </source>
</evidence>
<evidence type="ECO:0000256" key="3">
    <source>
        <dbReference type="SAM" id="SignalP"/>
    </source>
</evidence>
<feature type="signal peptide" evidence="3">
    <location>
        <begin position="1"/>
        <end position="22"/>
    </location>
</feature>
<dbReference type="Pfam" id="PF00581">
    <property type="entry name" value="Rhodanese"/>
    <property type="match status" value="3"/>
</dbReference>
<name>A0A140L7Z3_9FIRM</name>
<keyword evidence="1 5" id="KW-0808">Transferase</keyword>
<dbReference type="RefSeq" id="WP_068555268.1">
    <property type="nucleotide sequence ID" value="NZ_LOEE01000024.1"/>
</dbReference>
<evidence type="ECO:0000313" key="5">
    <source>
        <dbReference type="EMBL" id="KXG76668.1"/>
    </source>
</evidence>
<organism evidence="5 6">
    <name type="scientific">Thermotalea metallivorans</name>
    <dbReference type="NCBI Taxonomy" id="520762"/>
    <lineage>
        <taxon>Bacteria</taxon>
        <taxon>Bacillati</taxon>
        <taxon>Bacillota</taxon>
        <taxon>Clostridia</taxon>
        <taxon>Peptostreptococcales</taxon>
        <taxon>Thermotaleaceae</taxon>
        <taxon>Thermotalea</taxon>
    </lineage>
</organism>
<dbReference type="STRING" id="520762.AN619_08870"/>
<dbReference type="InterPro" id="IPR045078">
    <property type="entry name" value="TST/MPST-like"/>
</dbReference>
<evidence type="ECO:0000256" key="2">
    <source>
        <dbReference type="ARBA" id="ARBA00022737"/>
    </source>
</evidence>
<dbReference type="PANTHER" id="PTHR11364:SF27">
    <property type="entry name" value="SULFURTRANSFERASE"/>
    <property type="match status" value="1"/>
</dbReference>
<keyword evidence="2" id="KW-0677">Repeat</keyword>
<evidence type="ECO:0000256" key="1">
    <source>
        <dbReference type="ARBA" id="ARBA00022679"/>
    </source>
</evidence>
<comment type="caution">
    <text evidence="5">The sequence shown here is derived from an EMBL/GenBank/DDBJ whole genome shotgun (WGS) entry which is preliminary data.</text>
</comment>
<accession>A0A140L7Z3</accession>
<dbReference type="AlphaFoldDB" id="A0A140L7Z3"/>
<dbReference type="CDD" id="cd01448">
    <property type="entry name" value="TST_Repeat_1"/>
    <property type="match status" value="1"/>
</dbReference>
<proteinExistence type="predicted"/>
<dbReference type="Proteomes" id="UP000070456">
    <property type="component" value="Unassembled WGS sequence"/>
</dbReference>
<keyword evidence="6" id="KW-1185">Reference proteome</keyword>
<protein>
    <submittedName>
        <fullName evidence="5">Thiosulfate sulfurtransferase YnjE</fullName>
        <ecNumber evidence="5">2.8.1.1</ecNumber>
    </submittedName>
</protein>
<sequence length="454" mass="50942">MHMIKKKALLFILLLSSLVLFAACTSSTQEAVKGKKDQPEIQDISTQDLQSKIGQKDWVIVDTRLNDAFNGWALDGVARGGRIKGAVDFSANWLKVEIENREEKLQQILETKGITPEKNIVLYDANGKDAVEVADYLISKGMKHIYKYDVKEWAASKELPMESYENYHLLVPAVWVNDLIQTQNNGKPYRIFEVSWGEESQDYKKGHIPGAVHINTDEVEEPPLWNRKSPENLEKFALLNGITYDTTVVLYGSDSMAAFRVAAILKYMGVEDVRVLNGGFATWVNAGYDVETQANDKTSVDSFGATIPANPDYIIDLPQAKEILADANGSKLVDIRSWDEYTGKITGYDYIKAKGRPAGAVWGYAGSDPNHLEDFRNIDNTMRNGSEIINMWQEWGITPDQRLAFYCGTGWRAAEVLIYADVMGLKNISLYDGGWYEWSSDPANPVEIGEPKQK</sequence>
<dbReference type="InterPro" id="IPR036873">
    <property type="entry name" value="Rhodanese-like_dom_sf"/>
</dbReference>
<dbReference type="SUPFAM" id="SSF52821">
    <property type="entry name" value="Rhodanese/Cell cycle control phosphatase"/>
    <property type="match status" value="3"/>
</dbReference>